<feature type="compositionally biased region" description="Basic and acidic residues" evidence="1">
    <location>
        <begin position="81"/>
        <end position="95"/>
    </location>
</feature>
<gene>
    <name evidence="2" type="ORF">AXF42_Ash021442</name>
</gene>
<evidence type="ECO:0000313" key="3">
    <source>
        <dbReference type="Proteomes" id="UP000236161"/>
    </source>
</evidence>
<evidence type="ECO:0000256" key="1">
    <source>
        <dbReference type="SAM" id="MobiDB-lite"/>
    </source>
</evidence>
<dbReference type="OrthoDB" id="5577072at2759"/>
<keyword evidence="3" id="KW-1185">Reference proteome</keyword>
<proteinExistence type="predicted"/>
<sequence>MFTVSMVFGVSEVFIVQGLRGLGFTGKPQKPRTLDLRTPVNSSFRIYGGLQGFTGVYNGSRWFTGFSPENPNEPPRTPQNPREHPRTHVNPREPS</sequence>
<organism evidence="2 3">
    <name type="scientific">Apostasia shenzhenica</name>
    <dbReference type="NCBI Taxonomy" id="1088818"/>
    <lineage>
        <taxon>Eukaryota</taxon>
        <taxon>Viridiplantae</taxon>
        <taxon>Streptophyta</taxon>
        <taxon>Embryophyta</taxon>
        <taxon>Tracheophyta</taxon>
        <taxon>Spermatophyta</taxon>
        <taxon>Magnoliopsida</taxon>
        <taxon>Liliopsida</taxon>
        <taxon>Asparagales</taxon>
        <taxon>Orchidaceae</taxon>
        <taxon>Apostasioideae</taxon>
        <taxon>Apostasia</taxon>
    </lineage>
</organism>
<reference evidence="2 3" key="1">
    <citation type="journal article" date="2017" name="Nature">
        <title>The Apostasia genome and the evolution of orchids.</title>
        <authorList>
            <person name="Zhang G.Q."/>
            <person name="Liu K.W."/>
            <person name="Li Z."/>
            <person name="Lohaus R."/>
            <person name="Hsiao Y.Y."/>
            <person name="Niu S.C."/>
            <person name="Wang J.Y."/>
            <person name="Lin Y.C."/>
            <person name="Xu Q."/>
            <person name="Chen L.J."/>
            <person name="Yoshida K."/>
            <person name="Fujiwara S."/>
            <person name="Wang Z.W."/>
            <person name="Zhang Y.Q."/>
            <person name="Mitsuda N."/>
            <person name="Wang M."/>
            <person name="Liu G.H."/>
            <person name="Pecoraro L."/>
            <person name="Huang H.X."/>
            <person name="Xiao X.J."/>
            <person name="Lin M."/>
            <person name="Wu X.Y."/>
            <person name="Wu W.L."/>
            <person name="Chen Y.Y."/>
            <person name="Chang S.B."/>
            <person name="Sakamoto S."/>
            <person name="Ohme-Takagi M."/>
            <person name="Yagi M."/>
            <person name="Zeng S.J."/>
            <person name="Shen C.Y."/>
            <person name="Yeh C.M."/>
            <person name="Luo Y.B."/>
            <person name="Tsai W.C."/>
            <person name="Van de Peer Y."/>
            <person name="Liu Z.J."/>
        </authorList>
    </citation>
    <scope>NUCLEOTIDE SEQUENCE [LARGE SCALE GENOMIC DNA]</scope>
    <source>
        <strain evidence="3">cv. Shenzhen</strain>
        <tissue evidence="2">Stem</tissue>
    </source>
</reference>
<feature type="region of interest" description="Disordered" evidence="1">
    <location>
        <begin position="64"/>
        <end position="95"/>
    </location>
</feature>
<protein>
    <submittedName>
        <fullName evidence="2">Uncharacterized protein</fullName>
    </submittedName>
</protein>
<name>A0A2H9ZZK2_9ASPA</name>
<dbReference type="Proteomes" id="UP000236161">
    <property type="component" value="Unassembled WGS sequence"/>
</dbReference>
<accession>A0A2H9ZZK2</accession>
<dbReference type="AlphaFoldDB" id="A0A2H9ZZK2"/>
<evidence type="ECO:0000313" key="2">
    <source>
        <dbReference type="EMBL" id="PKA48723.1"/>
    </source>
</evidence>
<dbReference type="EMBL" id="KZ452225">
    <property type="protein sequence ID" value="PKA48723.1"/>
    <property type="molecule type" value="Genomic_DNA"/>
</dbReference>